<dbReference type="EMBL" id="JNBR01000582">
    <property type="protein sequence ID" value="OQR90768.1"/>
    <property type="molecule type" value="Genomic_DNA"/>
</dbReference>
<comment type="caution">
    <text evidence="12">The sequence shown here is derived from an EMBL/GenBank/DDBJ whole genome shotgun (WGS) entry which is preliminary data.</text>
</comment>
<comment type="cofactor">
    <cofactor evidence="1 9">
        <name>Zn(2+)</name>
        <dbReference type="ChEBI" id="CHEBI:29105"/>
    </cofactor>
</comment>
<name>A0A1V9YYD3_ACHHY</name>
<evidence type="ECO:0000256" key="8">
    <source>
        <dbReference type="ARBA" id="ARBA00048348"/>
    </source>
</evidence>
<keyword evidence="13" id="KW-1185">Reference proteome</keyword>
<evidence type="ECO:0000256" key="10">
    <source>
        <dbReference type="SAM" id="MobiDB-lite"/>
    </source>
</evidence>
<dbReference type="EC" id="4.2.1.1" evidence="4 9"/>
<dbReference type="OrthoDB" id="429145at2759"/>
<protein>
    <recommendedName>
        <fullName evidence="4 9">Carbonic anhydrase</fullName>
        <ecNumber evidence="4 9">4.2.1.1</ecNumber>
    </recommendedName>
</protein>
<sequence>MGCPLSKKKQKPRTIHVSPKKQGSANVAAKPPCNACNFPLGTDHAPAAIVNIAPTANGNRIQVALGSAEAQGSRTDSNLVFAWSGGANSSLSLDGNKYKPTQFHFHTPSEHTLDGTQFPLELHVVHAAGDGKFVVLCFVFQYGDAEDPFLAQMWTSVPQLASPRPSLPVGQVDGSSLVTSKQAFYRYSGPPPESVEWLVVQQPRIVTPGQVAILFGALRTTNARVARQPTSRPVTLLS</sequence>
<evidence type="ECO:0000256" key="7">
    <source>
        <dbReference type="ARBA" id="ARBA00023239"/>
    </source>
</evidence>
<gene>
    <name evidence="12" type="ORF">ACHHYP_05281</name>
</gene>
<dbReference type="STRING" id="1202772.A0A1V9YYD3"/>
<dbReference type="PROSITE" id="PS51144">
    <property type="entry name" value="ALPHA_CA_2"/>
    <property type="match status" value="1"/>
</dbReference>
<organism evidence="12 13">
    <name type="scientific">Achlya hypogyna</name>
    <name type="common">Oomycete</name>
    <name type="synonym">Protoachlya hypogyna</name>
    <dbReference type="NCBI Taxonomy" id="1202772"/>
    <lineage>
        <taxon>Eukaryota</taxon>
        <taxon>Sar</taxon>
        <taxon>Stramenopiles</taxon>
        <taxon>Oomycota</taxon>
        <taxon>Saprolegniomycetes</taxon>
        <taxon>Saprolegniales</taxon>
        <taxon>Achlyaceae</taxon>
        <taxon>Achlya</taxon>
    </lineage>
</organism>
<feature type="domain" description="Alpha-carbonic anhydrase" evidence="11">
    <location>
        <begin position="1"/>
        <end position="238"/>
    </location>
</feature>
<dbReference type="InterPro" id="IPR001148">
    <property type="entry name" value="CA_dom"/>
</dbReference>
<dbReference type="GO" id="GO:0004089">
    <property type="term" value="F:carbonate dehydratase activity"/>
    <property type="evidence" value="ECO:0007669"/>
    <property type="project" value="UniProtKB-UniRule"/>
</dbReference>
<evidence type="ECO:0000256" key="9">
    <source>
        <dbReference type="RuleBase" id="RU367011"/>
    </source>
</evidence>
<dbReference type="InterPro" id="IPR018338">
    <property type="entry name" value="Carbonic_anhydrase_a-class_CS"/>
</dbReference>
<dbReference type="AlphaFoldDB" id="A0A1V9YYD3"/>
<evidence type="ECO:0000259" key="11">
    <source>
        <dbReference type="PROSITE" id="PS51144"/>
    </source>
</evidence>
<comment type="similarity">
    <text evidence="3 9">Belongs to the alpha-carbonic anhydrase family.</text>
</comment>
<evidence type="ECO:0000256" key="3">
    <source>
        <dbReference type="ARBA" id="ARBA00010718"/>
    </source>
</evidence>
<accession>A0A1V9YYD3</accession>
<dbReference type="PROSITE" id="PS00162">
    <property type="entry name" value="ALPHA_CA_1"/>
    <property type="match status" value="1"/>
</dbReference>
<evidence type="ECO:0000256" key="4">
    <source>
        <dbReference type="ARBA" id="ARBA00012925"/>
    </source>
</evidence>
<evidence type="ECO:0000313" key="12">
    <source>
        <dbReference type="EMBL" id="OQR90768.1"/>
    </source>
</evidence>
<evidence type="ECO:0000313" key="13">
    <source>
        <dbReference type="Proteomes" id="UP000243579"/>
    </source>
</evidence>
<comment type="function">
    <text evidence="2 9">Reversible hydration of carbon dioxide.</text>
</comment>
<dbReference type="CDD" id="cd03124">
    <property type="entry name" value="alpha_CA_prokaryotic_like"/>
    <property type="match status" value="1"/>
</dbReference>
<dbReference type="InterPro" id="IPR036398">
    <property type="entry name" value="CA_dom_sf"/>
</dbReference>
<evidence type="ECO:0000256" key="2">
    <source>
        <dbReference type="ARBA" id="ARBA00002904"/>
    </source>
</evidence>
<feature type="region of interest" description="Disordered" evidence="10">
    <location>
        <begin position="1"/>
        <end position="26"/>
    </location>
</feature>
<evidence type="ECO:0000256" key="5">
    <source>
        <dbReference type="ARBA" id="ARBA00022723"/>
    </source>
</evidence>
<dbReference type="SMART" id="SM01057">
    <property type="entry name" value="Carb_anhydrase"/>
    <property type="match status" value="1"/>
</dbReference>
<keyword evidence="6 9" id="KW-0862">Zinc</keyword>
<dbReference type="SUPFAM" id="SSF51069">
    <property type="entry name" value="Carbonic anhydrase"/>
    <property type="match status" value="1"/>
</dbReference>
<comment type="catalytic activity">
    <reaction evidence="8 9">
        <text>hydrogencarbonate + H(+) = CO2 + H2O</text>
        <dbReference type="Rhea" id="RHEA:10748"/>
        <dbReference type="ChEBI" id="CHEBI:15377"/>
        <dbReference type="ChEBI" id="CHEBI:15378"/>
        <dbReference type="ChEBI" id="CHEBI:16526"/>
        <dbReference type="ChEBI" id="CHEBI:17544"/>
        <dbReference type="EC" id="4.2.1.1"/>
    </reaction>
</comment>
<dbReference type="GO" id="GO:0008270">
    <property type="term" value="F:zinc ion binding"/>
    <property type="evidence" value="ECO:0007669"/>
    <property type="project" value="UniProtKB-UniRule"/>
</dbReference>
<dbReference type="Gene3D" id="3.10.200.10">
    <property type="entry name" value="Alpha carbonic anhydrase"/>
    <property type="match status" value="1"/>
</dbReference>
<dbReference type="InterPro" id="IPR041891">
    <property type="entry name" value="Alpha_CA_prokaryot-like"/>
</dbReference>
<evidence type="ECO:0000256" key="6">
    <source>
        <dbReference type="ARBA" id="ARBA00022833"/>
    </source>
</evidence>
<dbReference type="PANTHER" id="PTHR18952">
    <property type="entry name" value="CARBONIC ANHYDRASE"/>
    <property type="match status" value="1"/>
</dbReference>
<reference evidence="12 13" key="1">
    <citation type="journal article" date="2014" name="Genome Biol. Evol.">
        <title>The secreted proteins of Achlya hypogyna and Thraustotheca clavata identify the ancestral oomycete secretome and reveal gene acquisitions by horizontal gene transfer.</title>
        <authorList>
            <person name="Misner I."/>
            <person name="Blouin N."/>
            <person name="Leonard G."/>
            <person name="Richards T.A."/>
            <person name="Lane C.E."/>
        </authorList>
    </citation>
    <scope>NUCLEOTIDE SEQUENCE [LARGE SCALE GENOMIC DNA]</scope>
    <source>
        <strain evidence="12 13">ATCC 48635</strain>
    </source>
</reference>
<keyword evidence="7 9" id="KW-0456">Lyase</keyword>
<dbReference type="PANTHER" id="PTHR18952:SF265">
    <property type="entry name" value="CARBONIC ANHYDRASE"/>
    <property type="match status" value="1"/>
</dbReference>
<dbReference type="InterPro" id="IPR023561">
    <property type="entry name" value="Carbonic_anhydrase_a-class"/>
</dbReference>
<feature type="compositionally biased region" description="Basic residues" evidence="10">
    <location>
        <begin position="1"/>
        <end position="14"/>
    </location>
</feature>
<keyword evidence="5 9" id="KW-0479">Metal-binding</keyword>
<dbReference type="Proteomes" id="UP000243579">
    <property type="component" value="Unassembled WGS sequence"/>
</dbReference>
<proteinExistence type="inferred from homology"/>
<dbReference type="Pfam" id="PF00194">
    <property type="entry name" value="Carb_anhydrase"/>
    <property type="match status" value="1"/>
</dbReference>
<evidence type="ECO:0000256" key="1">
    <source>
        <dbReference type="ARBA" id="ARBA00001947"/>
    </source>
</evidence>